<dbReference type="PRINTS" id="PR01857">
    <property type="entry name" value="ADAMTSFAMILY"/>
</dbReference>
<evidence type="ECO:0000313" key="9">
    <source>
        <dbReference type="Proteomes" id="UP000663877"/>
    </source>
</evidence>
<dbReference type="InterPro" id="IPR010294">
    <property type="entry name" value="ADAMTS_spacer1"/>
</dbReference>
<evidence type="ECO:0000256" key="3">
    <source>
        <dbReference type="SAM" id="MobiDB-lite"/>
    </source>
</evidence>
<evidence type="ECO:0000259" key="5">
    <source>
        <dbReference type="Pfam" id="PF19236"/>
    </source>
</evidence>
<dbReference type="PROSITE" id="PS50092">
    <property type="entry name" value="TSP1"/>
    <property type="match status" value="1"/>
</dbReference>
<dbReference type="Proteomes" id="UP000663832">
    <property type="component" value="Unassembled WGS sequence"/>
</dbReference>
<dbReference type="GO" id="GO:0005576">
    <property type="term" value="C:extracellular region"/>
    <property type="evidence" value="ECO:0007669"/>
    <property type="project" value="UniProtKB-SubCell"/>
</dbReference>
<comment type="subcellular location">
    <subcellularLocation>
        <location evidence="1">Secreted</location>
    </subcellularLocation>
</comment>
<keyword evidence="2" id="KW-0964">Secreted</keyword>
<dbReference type="GO" id="GO:0006508">
    <property type="term" value="P:proteolysis"/>
    <property type="evidence" value="ECO:0007669"/>
    <property type="project" value="TreeGrafter"/>
</dbReference>
<sequence length="640" mass="71961">NHKSESHLDCEELNSKSNVTKWKTVPWFTKVPCMVFCTPILSSLSLLENNTSTNSNITLAGDEVGKVESIKFRDGTQCKIDDNDDDDEFIQHNGMCIAGQCQKLGCDNQLYSTAIEDECGVCNGNRSYCRQIIDPFTYKKPDKIPSGSYVKVGNISKGIVTFRIEKLTNSNSFLAIKIKDRYYLNGDHSITERKTFHIDQTRIWYKRGPKHEVLEGSRYPLNEDIDIMLLMLNNDKIELNFTYWKLDNQTLTNKTKLINNYYIWTFENETYDDCLCTTQQPQCIFKSQQNELIVVSDQLCDVKLKPRPIKCRHINCSTQVSSAPRWQLGPWRSCEGRCWPQEAIQRRSLLCVRTISNNKTHTIPTSICSHWLSSIPSTIRECPQNASLTIPKCSTLKIYDQWSTGVWTGNCTSSNPCAMQYRTVTCASHDLNSICNANENSKPIDRRPCNTTCGQWFVSHWSDTCTGSCNNATLTRNVWCSSSICNENEQPLSTRRCIPTHCPNASIHKRPITTTTASTKISTSKSTKISSITTTKTTATSQKKTLTTTQLKKTSSSIKTTTPDSKKTSTAKPSKTTIVIPKTSIATKTTAIIPKKTVVTKLASIQPKTTTTTTIKSNTQKITSKKSTLTTTIKSTRRSG</sequence>
<dbReference type="PANTHER" id="PTHR13723">
    <property type="entry name" value="ADAMTS A DISINTEGRIN AND METALLOPROTEASE WITH THROMBOSPONDIN MOTIFS PROTEASE"/>
    <property type="match status" value="1"/>
</dbReference>
<protein>
    <submittedName>
        <fullName evidence="6">Uncharacterized protein</fullName>
    </submittedName>
</protein>
<feature type="domain" description="ADAMTS/ADAMTS-like cysteine-rich" evidence="5">
    <location>
        <begin position="71"/>
        <end position="129"/>
    </location>
</feature>
<dbReference type="GO" id="GO:0030198">
    <property type="term" value="P:extracellular matrix organization"/>
    <property type="evidence" value="ECO:0007669"/>
    <property type="project" value="InterPro"/>
</dbReference>
<organism evidence="6 9">
    <name type="scientific">Adineta steineri</name>
    <dbReference type="NCBI Taxonomy" id="433720"/>
    <lineage>
        <taxon>Eukaryota</taxon>
        <taxon>Metazoa</taxon>
        <taxon>Spiralia</taxon>
        <taxon>Gnathifera</taxon>
        <taxon>Rotifera</taxon>
        <taxon>Eurotatoria</taxon>
        <taxon>Bdelloidea</taxon>
        <taxon>Adinetida</taxon>
        <taxon>Adinetidae</taxon>
        <taxon>Adineta</taxon>
    </lineage>
</organism>
<dbReference type="InterPro" id="IPR050439">
    <property type="entry name" value="ADAMTS_ADAMTS-like"/>
</dbReference>
<dbReference type="EMBL" id="CAJNOM010000052">
    <property type="protein sequence ID" value="CAF0927360.1"/>
    <property type="molecule type" value="Genomic_DNA"/>
</dbReference>
<dbReference type="Pfam" id="PF05986">
    <property type="entry name" value="ADAMTS_spacer1"/>
    <property type="match status" value="1"/>
</dbReference>
<feature type="non-terminal residue" evidence="6">
    <location>
        <position position="1"/>
    </location>
</feature>
<dbReference type="Proteomes" id="UP000663877">
    <property type="component" value="Unassembled WGS sequence"/>
</dbReference>
<dbReference type="InterPro" id="IPR000884">
    <property type="entry name" value="TSP1_rpt"/>
</dbReference>
<evidence type="ECO:0000313" key="7">
    <source>
        <dbReference type="EMBL" id="CAF0927360.1"/>
    </source>
</evidence>
<gene>
    <name evidence="6" type="ORF">BJG266_LOCUS5545</name>
    <name evidence="7" type="ORF">QVE165_LOCUS10895</name>
</gene>
<comment type="caution">
    <text evidence="6">The sequence shown here is derived from an EMBL/GenBank/DDBJ whole genome shotgun (WGS) entry which is preliminary data.</text>
</comment>
<evidence type="ECO:0000313" key="8">
    <source>
        <dbReference type="Proteomes" id="UP000663832"/>
    </source>
</evidence>
<dbReference type="AlphaFoldDB" id="A0A813T1B6"/>
<evidence type="ECO:0000256" key="1">
    <source>
        <dbReference type="ARBA" id="ARBA00004613"/>
    </source>
</evidence>
<dbReference type="GO" id="GO:0031012">
    <property type="term" value="C:extracellular matrix"/>
    <property type="evidence" value="ECO:0007669"/>
    <property type="project" value="TreeGrafter"/>
</dbReference>
<reference evidence="6" key="1">
    <citation type="submission" date="2021-02" db="EMBL/GenBank/DDBJ databases">
        <authorList>
            <person name="Nowell W R."/>
        </authorList>
    </citation>
    <scope>NUCLEOTIDE SEQUENCE</scope>
</reference>
<proteinExistence type="predicted"/>
<evidence type="ECO:0000256" key="2">
    <source>
        <dbReference type="ARBA" id="ARBA00022525"/>
    </source>
</evidence>
<dbReference type="GO" id="GO:0004222">
    <property type="term" value="F:metalloendopeptidase activity"/>
    <property type="evidence" value="ECO:0007669"/>
    <property type="project" value="TreeGrafter"/>
</dbReference>
<dbReference type="Pfam" id="PF19236">
    <property type="entry name" value="ADAMTS_CR_3"/>
    <property type="match status" value="1"/>
</dbReference>
<keyword evidence="8" id="KW-1185">Reference proteome</keyword>
<name>A0A813T1B6_9BILA</name>
<evidence type="ECO:0000313" key="6">
    <source>
        <dbReference type="EMBL" id="CAF0807535.1"/>
    </source>
</evidence>
<evidence type="ECO:0000259" key="4">
    <source>
        <dbReference type="Pfam" id="PF05986"/>
    </source>
</evidence>
<feature type="domain" description="ADAMTS/ADAMTS-like Spacer 1" evidence="4">
    <location>
        <begin position="146"/>
        <end position="243"/>
    </location>
</feature>
<dbReference type="EMBL" id="CAJNOI010000015">
    <property type="protein sequence ID" value="CAF0807535.1"/>
    <property type="molecule type" value="Genomic_DNA"/>
</dbReference>
<dbReference type="InterPro" id="IPR045371">
    <property type="entry name" value="ADAMTS_CR_3"/>
</dbReference>
<feature type="region of interest" description="Disordered" evidence="3">
    <location>
        <begin position="552"/>
        <end position="573"/>
    </location>
</feature>
<dbReference type="PANTHER" id="PTHR13723:SF281">
    <property type="entry name" value="PAPILIN"/>
    <property type="match status" value="1"/>
</dbReference>
<dbReference type="InterPro" id="IPR013273">
    <property type="entry name" value="ADAMTS/ADAMTS-like"/>
</dbReference>
<accession>A0A813T1B6</accession>
<dbReference type="Gene3D" id="2.60.120.830">
    <property type="match status" value="1"/>
</dbReference>
<dbReference type="OrthoDB" id="412680at2759"/>